<feature type="transmembrane region" description="Helical" evidence="7">
    <location>
        <begin position="319"/>
        <end position="348"/>
    </location>
</feature>
<name>A0ABT4CTH3_9CLOT</name>
<reference evidence="10" key="1">
    <citation type="submission" date="2022-12" db="EMBL/GenBank/DDBJ databases">
        <authorList>
            <person name="Wang J."/>
        </authorList>
    </citation>
    <scope>NUCLEOTIDE SEQUENCE</scope>
    <source>
        <strain evidence="10">HY-42-06</strain>
    </source>
</reference>
<dbReference type="Proteomes" id="UP001079657">
    <property type="component" value="Unassembled WGS sequence"/>
</dbReference>
<evidence type="ECO:0000313" key="10">
    <source>
        <dbReference type="EMBL" id="MCY6371341.1"/>
    </source>
</evidence>
<evidence type="ECO:0000256" key="6">
    <source>
        <dbReference type="ARBA" id="ARBA00038076"/>
    </source>
</evidence>
<dbReference type="PANTHER" id="PTHR30572">
    <property type="entry name" value="MEMBRANE COMPONENT OF TRANSPORTER-RELATED"/>
    <property type="match status" value="1"/>
</dbReference>
<evidence type="ECO:0000256" key="4">
    <source>
        <dbReference type="ARBA" id="ARBA00022989"/>
    </source>
</evidence>
<feature type="domain" description="ABC3 transporter permease C-terminal" evidence="8">
    <location>
        <begin position="277"/>
        <end position="389"/>
    </location>
</feature>
<keyword evidence="5 7" id="KW-0472">Membrane</keyword>
<evidence type="ECO:0000256" key="1">
    <source>
        <dbReference type="ARBA" id="ARBA00004651"/>
    </source>
</evidence>
<comment type="similarity">
    <text evidence="6">Belongs to the ABC-4 integral membrane protein family.</text>
</comment>
<proteinExistence type="inferred from homology"/>
<comment type="caution">
    <text evidence="10">The sequence shown here is derived from an EMBL/GenBank/DDBJ whole genome shotgun (WGS) entry which is preliminary data.</text>
</comment>
<evidence type="ECO:0000256" key="5">
    <source>
        <dbReference type="ARBA" id="ARBA00023136"/>
    </source>
</evidence>
<feature type="transmembrane region" description="Helical" evidence="7">
    <location>
        <begin position="274"/>
        <end position="298"/>
    </location>
</feature>
<sequence>MSLIEIIRAVFINISTNKVRVFLTSLGIIVGSFTIIMVVGIGKGSQADVEEQYKNLSVGTLYVMNTKGVKTTETLDFEDVKAMQEGNFSAIKNADIMLSSNVNVSYYDISYSSLAVGATKNFKEINSLELDYGEFINEYANEKKERVVVIGTDLAEILFEGGASEAVGKDIKLNGKKYEIIGVLKRSGNSLLGFSPDEGIILPYETAVKYIMNEKSSPKITVLVKDIDSVEEAKSEITEILNKNHKGKSDQFMIMDAGSRLVAAQESAATMTAMLISVATCVLVVGGIGIMNVLLVSVKERTREIGILKAIGAQRRDILLQFLLEAIIISASGGAIGITISVLIIPIIHSVGLSYVPSTYGYGLGFIFSVVIGTFFGYYPAAKAASLKPIDALNHE</sequence>
<keyword evidence="2" id="KW-1003">Cell membrane</keyword>
<dbReference type="Pfam" id="PF12704">
    <property type="entry name" value="MacB_PCD"/>
    <property type="match status" value="1"/>
</dbReference>
<evidence type="ECO:0000259" key="9">
    <source>
        <dbReference type="Pfam" id="PF12704"/>
    </source>
</evidence>
<evidence type="ECO:0000256" key="3">
    <source>
        <dbReference type="ARBA" id="ARBA00022692"/>
    </source>
</evidence>
<organism evidence="10 11">
    <name type="scientific">Clostridium ganghwense</name>
    <dbReference type="NCBI Taxonomy" id="312089"/>
    <lineage>
        <taxon>Bacteria</taxon>
        <taxon>Bacillati</taxon>
        <taxon>Bacillota</taxon>
        <taxon>Clostridia</taxon>
        <taxon>Eubacteriales</taxon>
        <taxon>Clostridiaceae</taxon>
        <taxon>Clostridium</taxon>
    </lineage>
</organism>
<dbReference type="InterPro" id="IPR025857">
    <property type="entry name" value="MacB_PCD"/>
</dbReference>
<keyword evidence="4 7" id="KW-1133">Transmembrane helix</keyword>
<protein>
    <submittedName>
        <fullName evidence="10">ABC transporter permease</fullName>
    </submittedName>
</protein>
<evidence type="ECO:0000256" key="2">
    <source>
        <dbReference type="ARBA" id="ARBA00022475"/>
    </source>
</evidence>
<feature type="transmembrane region" description="Helical" evidence="7">
    <location>
        <begin position="21"/>
        <end position="42"/>
    </location>
</feature>
<dbReference type="Pfam" id="PF02687">
    <property type="entry name" value="FtsX"/>
    <property type="match status" value="1"/>
</dbReference>
<evidence type="ECO:0000313" key="11">
    <source>
        <dbReference type="Proteomes" id="UP001079657"/>
    </source>
</evidence>
<dbReference type="EMBL" id="JAPQES010000004">
    <property type="protein sequence ID" value="MCY6371341.1"/>
    <property type="molecule type" value="Genomic_DNA"/>
</dbReference>
<gene>
    <name evidence="10" type="ORF">OXH55_11895</name>
</gene>
<dbReference type="RefSeq" id="WP_268050208.1">
    <property type="nucleotide sequence ID" value="NZ_JAPQES010000004.1"/>
</dbReference>
<feature type="transmembrane region" description="Helical" evidence="7">
    <location>
        <begin position="360"/>
        <end position="379"/>
    </location>
</feature>
<evidence type="ECO:0000259" key="8">
    <source>
        <dbReference type="Pfam" id="PF02687"/>
    </source>
</evidence>
<dbReference type="InterPro" id="IPR050250">
    <property type="entry name" value="Macrolide_Exporter_MacB"/>
</dbReference>
<keyword evidence="3 7" id="KW-0812">Transmembrane</keyword>
<dbReference type="PANTHER" id="PTHR30572:SF4">
    <property type="entry name" value="ABC TRANSPORTER PERMEASE YTRF"/>
    <property type="match status" value="1"/>
</dbReference>
<accession>A0ABT4CTH3</accession>
<keyword evidence="11" id="KW-1185">Reference proteome</keyword>
<comment type="subcellular location">
    <subcellularLocation>
        <location evidence="1">Cell membrane</location>
        <topology evidence="1">Multi-pass membrane protein</topology>
    </subcellularLocation>
</comment>
<dbReference type="InterPro" id="IPR003838">
    <property type="entry name" value="ABC3_permease_C"/>
</dbReference>
<feature type="domain" description="MacB-like periplasmic core" evidence="9">
    <location>
        <begin position="22"/>
        <end position="239"/>
    </location>
</feature>
<evidence type="ECO:0000256" key="7">
    <source>
        <dbReference type="SAM" id="Phobius"/>
    </source>
</evidence>